<dbReference type="SUPFAM" id="SSF48179">
    <property type="entry name" value="6-phosphogluconate dehydrogenase C-terminal domain-like"/>
    <property type="match status" value="1"/>
</dbReference>
<dbReference type="GO" id="GO:0050661">
    <property type="term" value="F:NADP binding"/>
    <property type="evidence" value="ECO:0007669"/>
    <property type="project" value="TreeGrafter"/>
</dbReference>
<comment type="function">
    <text evidence="6">Catalyzes the NADPH-dependent reduction of ketopantoate into pantoic acid.</text>
</comment>
<reference evidence="9 10" key="1">
    <citation type="submission" date="2016-07" db="EMBL/GenBank/DDBJ databases">
        <title>Pervasive Adenine N6-methylation of Active Genes in Fungi.</title>
        <authorList>
            <consortium name="DOE Joint Genome Institute"/>
            <person name="Mondo S.J."/>
            <person name="Dannebaum R.O."/>
            <person name="Kuo R.C."/>
            <person name="Labutti K."/>
            <person name="Haridas S."/>
            <person name="Kuo A."/>
            <person name="Salamov A."/>
            <person name="Ahrendt S.R."/>
            <person name="Lipzen A."/>
            <person name="Sullivan W."/>
            <person name="Andreopoulos W.B."/>
            <person name="Clum A."/>
            <person name="Lindquist E."/>
            <person name="Daum C."/>
            <person name="Ramamoorthy G.K."/>
            <person name="Gryganskyi A."/>
            <person name="Culley D."/>
            <person name="Magnuson J.K."/>
            <person name="James T.Y."/>
            <person name="O'Malley M.A."/>
            <person name="Stajich J.E."/>
            <person name="Spatafora J.W."/>
            <person name="Visel A."/>
            <person name="Grigoriev I.V."/>
        </authorList>
    </citation>
    <scope>NUCLEOTIDE SEQUENCE [LARGE SCALE GENOMIC DNA]</scope>
    <source>
        <strain evidence="9 10">12-1054</strain>
    </source>
</reference>
<gene>
    <name evidence="9" type="ORF">BCR37DRAFT_387507</name>
</gene>
<dbReference type="GO" id="GO:0005737">
    <property type="term" value="C:cytoplasm"/>
    <property type="evidence" value="ECO:0007669"/>
    <property type="project" value="TreeGrafter"/>
</dbReference>
<evidence type="ECO:0000259" key="8">
    <source>
        <dbReference type="Pfam" id="PF08546"/>
    </source>
</evidence>
<dbReference type="GO" id="GO:0015940">
    <property type="term" value="P:pantothenate biosynthetic process"/>
    <property type="evidence" value="ECO:0007669"/>
    <property type="project" value="InterPro"/>
</dbReference>
<dbReference type="InterPro" id="IPR050838">
    <property type="entry name" value="Ketopantoate_reductase"/>
</dbReference>
<organism evidence="9 10">
    <name type="scientific">Protomyces lactucae-debilis</name>
    <dbReference type="NCBI Taxonomy" id="2754530"/>
    <lineage>
        <taxon>Eukaryota</taxon>
        <taxon>Fungi</taxon>
        <taxon>Dikarya</taxon>
        <taxon>Ascomycota</taxon>
        <taxon>Taphrinomycotina</taxon>
        <taxon>Taphrinomycetes</taxon>
        <taxon>Taphrinales</taxon>
        <taxon>Protomycetaceae</taxon>
        <taxon>Protomyces</taxon>
    </lineage>
</organism>
<keyword evidence="3 6" id="KW-0521">NADP</keyword>
<comment type="caution">
    <text evidence="9">The sequence shown here is derived from an EMBL/GenBank/DDBJ whole genome shotgun (WGS) entry which is preliminary data.</text>
</comment>
<dbReference type="OMA" id="GMIDEVN"/>
<comment type="similarity">
    <text evidence="1 6">Belongs to the ketopantoate reductase family.</text>
</comment>
<keyword evidence="10" id="KW-1185">Reference proteome</keyword>
<dbReference type="InterPro" id="IPR013752">
    <property type="entry name" value="KPA_reductase"/>
</dbReference>
<proteinExistence type="inferred from homology"/>
<dbReference type="InterPro" id="IPR008927">
    <property type="entry name" value="6-PGluconate_DH-like_C_sf"/>
</dbReference>
<evidence type="ECO:0000313" key="10">
    <source>
        <dbReference type="Proteomes" id="UP000193685"/>
    </source>
</evidence>
<protein>
    <recommendedName>
        <fullName evidence="2 6">2-dehydropantoate 2-reductase</fullName>
        <ecNumber evidence="2 6">1.1.1.169</ecNumber>
    </recommendedName>
    <alternativeName>
        <fullName evidence="5 6">Ketopantoate reductase</fullName>
    </alternativeName>
</protein>
<dbReference type="Proteomes" id="UP000193685">
    <property type="component" value="Unassembled WGS sequence"/>
</dbReference>
<dbReference type="OrthoDB" id="73846at2759"/>
<sequence length="310" mass="33350">MHVIGLGSIGHLVAHHLRARAGLTVTLLLRNTPRNAAIKARAGDYQVSVKTGDTEEHSTGYRIELVDVLAGSSIDTLLVCTKAYDCAAAVRSVMQRLNGQSRVLLMNNGLGVTEELESLWKTDKKPRILEAILTHGVYGLGSTEQQSRICHAGIGEVTLSSDDLAEPLASLNTRVLDAVAFRKAQLTKFVVNCCVNPLTAIHGCYNGQVTRYASAMQFTMQECLTVLACAYPTVPLDAATVQAALEVVISKTANNRSSMLQDVSAGRPTEVAYLNERVCVLGNRFSIPTPTNAGLCQQVRAVTICQSTPR</sequence>
<dbReference type="PANTHER" id="PTHR43765:SF2">
    <property type="entry name" value="2-DEHYDROPANTOATE 2-REDUCTASE"/>
    <property type="match status" value="1"/>
</dbReference>
<dbReference type="EMBL" id="MCFI01000010">
    <property type="protein sequence ID" value="ORY82032.1"/>
    <property type="molecule type" value="Genomic_DNA"/>
</dbReference>
<keyword evidence="4 6" id="KW-0560">Oxidoreductase</keyword>
<dbReference type="SUPFAM" id="SSF51735">
    <property type="entry name" value="NAD(P)-binding Rossmann-fold domains"/>
    <property type="match status" value="1"/>
</dbReference>
<dbReference type="Pfam" id="PF02558">
    <property type="entry name" value="ApbA"/>
    <property type="match status" value="1"/>
</dbReference>
<dbReference type="RefSeq" id="XP_040725166.1">
    <property type="nucleotide sequence ID" value="XM_040870542.1"/>
</dbReference>
<accession>A0A1Y2FDN1</accession>
<comment type="catalytic activity">
    <reaction evidence="6">
        <text>(R)-pantoate + NADP(+) = 2-dehydropantoate + NADPH + H(+)</text>
        <dbReference type="Rhea" id="RHEA:16233"/>
        <dbReference type="ChEBI" id="CHEBI:11561"/>
        <dbReference type="ChEBI" id="CHEBI:15378"/>
        <dbReference type="ChEBI" id="CHEBI:15980"/>
        <dbReference type="ChEBI" id="CHEBI:57783"/>
        <dbReference type="ChEBI" id="CHEBI:58349"/>
        <dbReference type="EC" id="1.1.1.169"/>
    </reaction>
</comment>
<evidence type="ECO:0000256" key="3">
    <source>
        <dbReference type="ARBA" id="ARBA00022857"/>
    </source>
</evidence>
<feature type="domain" description="Ketopantoate reductase N-terminal" evidence="7">
    <location>
        <begin position="2"/>
        <end position="160"/>
    </location>
</feature>
<evidence type="ECO:0000259" key="7">
    <source>
        <dbReference type="Pfam" id="PF02558"/>
    </source>
</evidence>
<dbReference type="InterPro" id="IPR036291">
    <property type="entry name" value="NAD(P)-bd_dom_sf"/>
</dbReference>
<feature type="domain" description="Ketopantoate reductase C-terminal" evidence="8">
    <location>
        <begin position="181"/>
        <end position="302"/>
    </location>
</feature>
<dbReference type="PANTHER" id="PTHR43765">
    <property type="entry name" value="2-DEHYDROPANTOATE 2-REDUCTASE-RELATED"/>
    <property type="match status" value="1"/>
</dbReference>
<dbReference type="InterPro" id="IPR003710">
    <property type="entry name" value="ApbA"/>
</dbReference>
<evidence type="ECO:0000313" key="9">
    <source>
        <dbReference type="EMBL" id="ORY82032.1"/>
    </source>
</evidence>
<dbReference type="InterPro" id="IPR013328">
    <property type="entry name" value="6PGD_dom2"/>
</dbReference>
<dbReference type="Gene3D" id="3.40.50.720">
    <property type="entry name" value="NAD(P)-binding Rossmann-like Domain"/>
    <property type="match status" value="1"/>
</dbReference>
<evidence type="ECO:0000256" key="2">
    <source>
        <dbReference type="ARBA" id="ARBA00013014"/>
    </source>
</evidence>
<evidence type="ECO:0000256" key="5">
    <source>
        <dbReference type="ARBA" id="ARBA00032024"/>
    </source>
</evidence>
<dbReference type="NCBIfam" id="TIGR00745">
    <property type="entry name" value="apbA_panE"/>
    <property type="match status" value="1"/>
</dbReference>
<dbReference type="AlphaFoldDB" id="A0A1Y2FDN1"/>
<dbReference type="Gene3D" id="1.10.1040.10">
    <property type="entry name" value="N-(1-d-carboxylethyl)-l-norvaline Dehydrogenase, domain 2"/>
    <property type="match status" value="1"/>
</dbReference>
<dbReference type="GO" id="GO:0008677">
    <property type="term" value="F:2-dehydropantoate 2-reductase activity"/>
    <property type="evidence" value="ECO:0007669"/>
    <property type="project" value="UniProtKB-EC"/>
</dbReference>
<evidence type="ECO:0000256" key="1">
    <source>
        <dbReference type="ARBA" id="ARBA00007870"/>
    </source>
</evidence>
<dbReference type="InterPro" id="IPR013332">
    <property type="entry name" value="KPR_N"/>
</dbReference>
<evidence type="ECO:0000256" key="6">
    <source>
        <dbReference type="RuleBase" id="RU362068"/>
    </source>
</evidence>
<dbReference type="EC" id="1.1.1.169" evidence="2 6"/>
<dbReference type="Pfam" id="PF08546">
    <property type="entry name" value="ApbA_C"/>
    <property type="match status" value="1"/>
</dbReference>
<evidence type="ECO:0000256" key="4">
    <source>
        <dbReference type="ARBA" id="ARBA00023002"/>
    </source>
</evidence>
<dbReference type="GeneID" id="63787141"/>
<name>A0A1Y2FDN1_PROLT</name>
<dbReference type="STRING" id="56484.A0A1Y2FDN1"/>